<dbReference type="KEGG" id="pdio:PDMSB3_3162.1"/>
<protein>
    <submittedName>
        <fullName evidence="1">Uncharacterized protein</fullName>
    </submittedName>
</protein>
<organism evidence="1 2">
    <name type="scientific">Paraburkholderia dioscoreae</name>
    <dbReference type="NCBI Taxonomy" id="2604047"/>
    <lineage>
        <taxon>Bacteria</taxon>
        <taxon>Pseudomonadati</taxon>
        <taxon>Pseudomonadota</taxon>
        <taxon>Betaproteobacteria</taxon>
        <taxon>Burkholderiales</taxon>
        <taxon>Burkholderiaceae</taxon>
        <taxon>Paraburkholderia</taxon>
    </lineage>
</organism>
<dbReference type="Proteomes" id="UP000325811">
    <property type="component" value="Chromosome II"/>
</dbReference>
<evidence type="ECO:0000313" key="1">
    <source>
        <dbReference type="EMBL" id="VVD34446.1"/>
    </source>
</evidence>
<name>A0A5Q4Z3U2_9BURK</name>
<proteinExistence type="predicted"/>
<dbReference type="AlphaFoldDB" id="A0A5Q4Z3U2"/>
<sequence>MIQAQRCAGGRSPRVLPIIVIASIVDGLATAVDCPLVAAAGLMRLASERPQAANQFGWRT</sequence>
<dbReference type="EMBL" id="LR699554">
    <property type="protein sequence ID" value="VVD34446.1"/>
    <property type="molecule type" value="Genomic_DNA"/>
</dbReference>
<accession>A0A5Q4Z3U2</accession>
<gene>
    <name evidence="1" type="ORF">PDMSB3_3162</name>
</gene>
<reference evidence="1 2" key="1">
    <citation type="submission" date="2019-08" db="EMBL/GenBank/DDBJ databases">
        <authorList>
            <person name="Herpell B J."/>
        </authorList>
    </citation>
    <scope>NUCLEOTIDE SEQUENCE [LARGE SCALE GENOMIC DNA]</scope>
    <source>
        <strain evidence="2">Msb3</strain>
    </source>
</reference>
<evidence type="ECO:0000313" key="2">
    <source>
        <dbReference type="Proteomes" id="UP000325811"/>
    </source>
</evidence>
<keyword evidence="2" id="KW-1185">Reference proteome</keyword>